<dbReference type="PANTHER" id="PTHR11590:SF42">
    <property type="entry name" value="COAGULATION FACTOR XIII A CHAIN"/>
    <property type="match status" value="1"/>
</dbReference>
<dbReference type="Pfam" id="PF00927">
    <property type="entry name" value="Transglut_C"/>
    <property type="match status" value="1"/>
</dbReference>
<keyword evidence="4" id="KW-1133">Transmembrane helix</keyword>
<dbReference type="SUPFAM" id="SSF81296">
    <property type="entry name" value="E set domains"/>
    <property type="match status" value="1"/>
</dbReference>
<evidence type="ECO:0000256" key="3">
    <source>
        <dbReference type="SAM" id="MobiDB-lite"/>
    </source>
</evidence>
<feature type="transmembrane region" description="Helical" evidence="4">
    <location>
        <begin position="631"/>
        <end position="656"/>
    </location>
</feature>
<dbReference type="InterPro" id="IPR001102">
    <property type="entry name" value="Transglutaminase_N"/>
</dbReference>
<dbReference type="InParanoid" id="A0A673B2P7"/>
<dbReference type="SUPFAM" id="SSF49309">
    <property type="entry name" value="Transglutaminase, two C-terminal domains"/>
    <property type="match status" value="1"/>
</dbReference>
<organism evidence="6 7">
    <name type="scientific">Sphaeramia orbicularis</name>
    <name type="common">orbiculate cardinalfish</name>
    <dbReference type="NCBI Taxonomy" id="375764"/>
    <lineage>
        <taxon>Eukaryota</taxon>
        <taxon>Metazoa</taxon>
        <taxon>Chordata</taxon>
        <taxon>Craniata</taxon>
        <taxon>Vertebrata</taxon>
        <taxon>Euteleostomi</taxon>
        <taxon>Actinopterygii</taxon>
        <taxon>Neopterygii</taxon>
        <taxon>Teleostei</taxon>
        <taxon>Neoteleostei</taxon>
        <taxon>Acanthomorphata</taxon>
        <taxon>Gobiaria</taxon>
        <taxon>Kurtiformes</taxon>
        <taxon>Apogonoidei</taxon>
        <taxon>Apogonidae</taxon>
        <taxon>Apogoninae</taxon>
        <taxon>Sphaeramia</taxon>
    </lineage>
</organism>
<dbReference type="Ensembl" id="ENSSORT00005035747.1">
    <property type="protein sequence ID" value="ENSSORP00005034823.1"/>
    <property type="gene ID" value="ENSSORG00005016411.1"/>
</dbReference>
<keyword evidence="4" id="KW-0472">Membrane</keyword>
<keyword evidence="7" id="KW-1185">Reference proteome</keyword>
<dbReference type="GO" id="GO:0003810">
    <property type="term" value="F:protein-glutamine gamma-glutamyltransferase activity"/>
    <property type="evidence" value="ECO:0007669"/>
    <property type="project" value="InterPro"/>
</dbReference>
<dbReference type="FunFam" id="3.90.260.10:FF:000002">
    <property type="entry name" value="Erythrocyte membrane protein band 4.2"/>
    <property type="match status" value="1"/>
</dbReference>
<gene>
    <name evidence="6" type="primary">LOC115411538</name>
</gene>
<dbReference type="PANTHER" id="PTHR11590">
    <property type="entry name" value="PROTEIN-GLUTAMINE GAMMA-GLUTAMYLTRANSFERASE"/>
    <property type="match status" value="1"/>
</dbReference>
<accession>A0A673B2P7</accession>
<dbReference type="InterPro" id="IPR008958">
    <property type="entry name" value="Transglutaminase_C"/>
</dbReference>
<dbReference type="PIRSF" id="PIRSF000459">
    <property type="entry name" value="TGM_EBP42"/>
    <property type="match status" value="1"/>
</dbReference>
<feature type="active site" evidence="2">
    <location>
        <position position="380"/>
    </location>
</feature>
<keyword evidence="4" id="KW-0812">Transmembrane</keyword>
<feature type="domain" description="Transglutaminase-like" evidence="5">
    <location>
        <begin position="313"/>
        <end position="406"/>
    </location>
</feature>
<evidence type="ECO:0000313" key="6">
    <source>
        <dbReference type="Ensembl" id="ENSSORP00005034823.1"/>
    </source>
</evidence>
<dbReference type="InterPro" id="IPR002931">
    <property type="entry name" value="Transglutaminase-like"/>
</dbReference>
<dbReference type="SMART" id="SM00460">
    <property type="entry name" value="TGc"/>
    <property type="match status" value="1"/>
</dbReference>
<feature type="active site" evidence="2">
    <location>
        <position position="403"/>
    </location>
</feature>
<dbReference type="InterPro" id="IPR050779">
    <property type="entry name" value="Transglutaminase"/>
</dbReference>
<dbReference type="GO" id="GO:0007399">
    <property type="term" value="P:nervous system development"/>
    <property type="evidence" value="ECO:0007669"/>
    <property type="project" value="UniProtKB-ARBA"/>
</dbReference>
<dbReference type="InterPro" id="IPR023608">
    <property type="entry name" value="Transglutaminase_animal"/>
</dbReference>
<dbReference type="Pfam" id="PF00868">
    <property type="entry name" value="Transglut_N"/>
    <property type="match status" value="1"/>
</dbReference>
<feature type="region of interest" description="Disordered" evidence="3">
    <location>
        <begin position="14"/>
        <end position="47"/>
    </location>
</feature>
<protein>
    <recommendedName>
        <fullName evidence="5">Transglutaminase-like domain-containing protein</fullName>
    </recommendedName>
</protein>
<reference evidence="6" key="1">
    <citation type="submission" date="2019-06" db="EMBL/GenBank/DDBJ databases">
        <authorList>
            <consortium name="Wellcome Sanger Institute Data Sharing"/>
        </authorList>
    </citation>
    <scope>NUCLEOTIDE SEQUENCE [LARGE SCALE GENOMIC DNA]</scope>
</reference>
<dbReference type="InterPro" id="IPR013783">
    <property type="entry name" value="Ig-like_fold"/>
</dbReference>
<name>A0A673B2P7_9TELE</name>
<reference evidence="6" key="3">
    <citation type="submission" date="2025-09" db="UniProtKB">
        <authorList>
            <consortium name="Ensembl"/>
        </authorList>
    </citation>
    <scope>IDENTIFICATION</scope>
</reference>
<dbReference type="GO" id="GO:0072378">
    <property type="term" value="P:blood coagulation, fibrin clot formation"/>
    <property type="evidence" value="ECO:0007669"/>
    <property type="project" value="TreeGrafter"/>
</dbReference>
<evidence type="ECO:0000313" key="7">
    <source>
        <dbReference type="Proteomes" id="UP000472271"/>
    </source>
</evidence>
<dbReference type="Proteomes" id="UP000472271">
    <property type="component" value="Chromosome 20"/>
</dbReference>
<dbReference type="InterPro" id="IPR036985">
    <property type="entry name" value="Transglutaminase-like_sf"/>
</dbReference>
<evidence type="ECO:0000256" key="1">
    <source>
        <dbReference type="ARBA" id="ARBA00005968"/>
    </source>
</evidence>
<dbReference type="InterPro" id="IPR014756">
    <property type="entry name" value="Ig_E-set"/>
</dbReference>
<dbReference type="AlphaFoldDB" id="A0A673B2P7"/>
<feature type="transmembrane region" description="Helical" evidence="4">
    <location>
        <begin position="599"/>
        <end position="624"/>
    </location>
</feature>
<dbReference type="InterPro" id="IPR036238">
    <property type="entry name" value="Transglutaminase_C_sf"/>
</dbReference>
<comment type="similarity">
    <text evidence="1">Belongs to the transglutaminase superfamily. Transglutaminase family.</text>
</comment>
<feature type="transmembrane region" description="Helical" evidence="4">
    <location>
        <begin position="525"/>
        <end position="558"/>
    </location>
</feature>
<feature type="active site" evidence="2">
    <location>
        <position position="321"/>
    </location>
</feature>
<dbReference type="Gene3D" id="3.90.260.10">
    <property type="entry name" value="Transglutaminase-like"/>
    <property type="match status" value="1"/>
</dbReference>
<dbReference type="Pfam" id="PF01841">
    <property type="entry name" value="Transglut_core"/>
    <property type="match status" value="1"/>
</dbReference>
<dbReference type="SUPFAM" id="SSF54001">
    <property type="entry name" value="Cysteine proteinases"/>
    <property type="match status" value="1"/>
</dbReference>
<proteinExistence type="inferred from homology"/>
<dbReference type="InterPro" id="IPR038765">
    <property type="entry name" value="Papain-like_cys_pep_sf"/>
</dbReference>
<evidence type="ECO:0000256" key="4">
    <source>
        <dbReference type="SAM" id="Phobius"/>
    </source>
</evidence>
<sequence>MNLVDVDKDYEDFEPFEGADGVETTPRTHPGHGKTRKPAGCGSNRGALSPSGPVFVRKVDMCQHINKPYHHTTEYETHNLVVRRGQRFIVQVHFSRRLTSDDDFQLEFLIGNSPAPDKGSLVAVTFNQRRGGSWRGELLEERDSVLTLGITPTPDAIVGKFRTYVAIVGARGMQRTKRDPTTDLYLLFNAWFCVFADDTVFVSDENERMEYVLNEHGMIITGSIKRPSSRRWEYGQFERGVLDACISILDRSRMPIFNRSNIIKVVRKASAMINAQDDNGVLVGNWSDNYNLGTPPGAWTGSVPILLKYANSGVPVNYAQCWVFAGVLNTFLRCLGIPARIITNFCSAHDNTGNLKTDLIFSPDGTPDHRNTRDSIWNFHCWNEVFIHRDDIPKKYSGWQVVDATPQETSDGLYRCGPASVAAIKDGQVMHPFDCGFVFAEVNSDVVFHKRDKYGTLKVTRVDKTWVGQAMYTKAVGAFVPVEVTGNYKYPEGKTLSHGISPQLFTLHVPKTIDAHLDIFTCHFIYLFLTVVIVCLLCVFGIVCLLCVFGIVCLLCIFGVVCLSWLCVCCVVCLWCCVSVVCLFCVCCVSLVLCVCYVSVLVVCLLCVFGVLCLLCVCGVVCLLCVCCVSVVLCVCLGCMSVLCLLCVCCVCVQVSGKPQVNQDMEVTVSFQNPLKITLEGARLLVEGNGLLECKTIEPDGQISVTESFSPRRPGPRTLVAVMVCDNLDEVMFAKFVCFIHKMPLFLCLYLEDQFVTFVLFVFI</sequence>
<dbReference type="Gene3D" id="2.60.40.10">
    <property type="entry name" value="Immunoglobulins"/>
    <property type="match status" value="2"/>
</dbReference>
<feature type="transmembrane region" description="Helical" evidence="4">
    <location>
        <begin position="565"/>
        <end position="593"/>
    </location>
</feature>
<evidence type="ECO:0000259" key="5">
    <source>
        <dbReference type="SMART" id="SM00460"/>
    </source>
</evidence>
<evidence type="ECO:0000256" key="2">
    <source>
        <dbReference type="PIRSR" id="PIRSR000459-1"/>
    </source>
</evidence>
<reference evidence="6" key="2">
    <citation type="submission" date="2025-08" db="UniProtKB">
        <authorList>
            <consortium name="Ensembl"/>
        </authorList>
    </citation>
    <scope>IDENTIFICATION</scope>
</reference>